<reference evidence="1 2" key="1">
    <citation type="submission" date="2023-12" db="EMBL/GenBank/DDBJ databases">
        <title>Novel species of the genus Arcicella isolated from rivers.</title>
        <authorList>
            <person name="Lu H."/>
        </authorList>
    </citation>
    <scope>NUCLEOTIDE SEQUENCE [LARGE SCALE GENOMIC DNA]</scope>
    <source>
        <strain evidence="1 2">KCTC 23307</strain>
    </source>
</reference>
<name>A0ABU5QDY7_9BACT</name>
<evidence type="ECO:0000313" key="2">
    <source>
        <dbReference type="Proteomes" id="UP001302949"/>
    </source>
</evidence>
<dbReference type="Proteomes" id="UP001302949">
    <property type="component" value="Unassembled WGS sequence"/>
</dbReference>
<dbReference type="RefSeq" id="WP_323298119.1">
    <property type="nucleotide sequence ID" value="NZ_JAYFUM010000022.1"/>
</dbReference>
<comment type="caution">
    <text evidence="1">The sequence shown here is derived from an EMBL/GenBank/DDBJ whole genome shotgun (WGS) entry which is preliminary data.</text>
</comment>
<organism evidence="1 2">
    <name type="scientific">Arcicella rigui</name>
    <dbReference type="NCBI Taxonomy" id="797020"/>
    <lineage>
        <taxon>Bacteria</taxon>
        <taxon>Pseudomonadati</taxon>
        <taxon>Bacteroidota</taxon>
        <taxon>Cytophagia</taxon>
        <taxon>Cytophagales</taxon>
        <taxon>Flectobacillaceae</taxon>
        <taxon>Arcicella</taxon>
    </lineage>
</organism>
<dbReference type="EMBL" id="JAYFUM010000022">
    <property type="protein sequence ID" value="MEA5140963.1"/>
    <property type="molecule type" value="Genomic_DNA"/>
</dbReference>
<keyword evidence="2" id="KW-1185">Reference proteome</keyword>
<protein>
    <submittedName>
        <fullName evidence="1">Uncharacterized protein</fullName>
    </submittedName>
</protein>
<evidence type="ECO:0000313" key="1">
    <source>
        <dbReference type="EMBL" id="MEA5140963.1"/>
    </source>
</evidence>
<accession>A0ABU5QDY7</accession>
<proteinExistence type="predicted"/>
<sequence length="201" mass="23153">MYTKDQIKNAMTKKGYAWFNDESNKSYDINIVGVRNNSPSVYKKITNVFDDYLTVSYKDTSGKWSFFSWMITSDPGKKAALKFQNSKGVARLVPGQYRGVWSIDKHQGKYDALCQRNGNVTVWRDANKDLVFDEKKTDTGKFGINIHKAGQDTMWVENWSEGCQVFKRAKDFDEFMKICKIASKLHGNKFTYTLLESTDIV</sequence>
<gene>
    <name evidence="1" type="ORF">VB248_17560</name>
</gene>